<dbReference type="Proteomes" id="UP000245634">
    <property type="component" value="Unassembled WGS sequence"/>
</dbReference>
<dbReference type="EMBL" id="QGGL01000005">
    <property type="protein sequence ID" value="PWK14524.1"/>
    <property type="molecule type" value="Genomic_DNA"/>
</dbReference>
<dbReference type="OrthoDB" id="8444591at2"/>
<dbReference type="RefSeq" id="WP_109688091.1">
    <property type="nucleotide sequence ID" value="NZ_QGGL01000005.1"/>
</dbReference>
<name>A0A316DXF9_9BACL</name>
<protein>
    <recommendedName>
        <fullName evidence="3">SMI1/KNR4 family protein</fullName>
    </recommendedName>
</protein>
<gene>
    <name evidence="1" type="ORF">C7459_105291</name>
</gene>
<organism evidence="1 2">
    <name type="scientific">Tumebacillus permanentifrigoris</name>
    <dbReference type="NCBI Taxonomy" id="378543"/>
    <lineage>
        <taxon>Bacteria</taxon>
        <taxon>Bacillati</taxon>
        <taxon>Bacillota</taxon>
        <taxon>Bacilli</taxon>
        <taxon>Bacillales</taxon>
        <taxon>Alicyclobacillaceae</taxon>
        <taxon>Tumebacillus</taxon>
    </lineage>
</organism>
<reference evidence="1 2" key="1">
    <citation type="submission" date="2018-05" db="EMBL/GenBank/DDBJ databases">
        <title>Genomic Encyclopedia of Type Strains, Phase IV (KMG-IV): sequencing the most valuable type-strain genomes for metagenomic binning, comparative biology and taxonomic classification.</title>
        <authorList>
            <person name="Goeker M."/>
        </authorList>
    </citation>
    <scope>NUCLEOTIDE SEQUENCE [LARGE SCALE GENOMIC DNA]</scope>
    <source>
        <strain evidence="1 2">DSM 18773</strain>
    </source>
</reference>
<sequence length="144" mass="16749">MLATYDDLLHKLLSKYDPVRFRKQLAVEFQGPLPTLPEELAVFYKEVGPNELYLRANGREFYMPALHRLDDLEQPYQDALVFLVVDDAHWVLYHTSGRVFSHDVKAKRLTKIGDSLPDFLTAFTEIATSDDRQRVETLLQQFGY</sequence>
<evidence type="ECO:0008006" key="3">
    <source>
        <dbReference type="Google" id="ProtNLM"/>
    </source>
</evidence>
<evidence type="ECO:0000313" key="2">
    <source>
        <dbReference type="Proteomes" id="UP000245634"/>
    </source>
</evidence>
<proteinExistence type="predicted"/>
<evidence type="ECO:0000313" key="1">
    <source>
        <dbReference type="EMBL" id="PWK14524.1"/>
    </source>
</evidence>
<dbReference type="AlphaFoldDB" id="A0A316DXF9"/>
<accession>A0A316DXF9</accession>
<keyword evidence="2" id="KW-1185">Reference proteome</keyword>
<comment type="caution">
    <text evidence="1">The sequence shown here is derived from an EMBL/GenBank/DDBJ whole genome shotgun (WGS) entry which is preliminary data.</text>
</comment>